<dbReference type="Proteomes" id="UP000002595">
    <property type="component" value="Chromosome"/>
</dbReference>
<comment type="catalytic activity">
    <reaction evidence="5">
        <text>siroheme + 2 H(+) = 12,18-didecarboxysiroheme + 2 CO2</text>
        <dbReference type="Rhea" id="RHEA:19093"/>
        <dbReference type="ChEBI" id="CHEBI:15378"/>
        <dbReference type="ChEBI" id="CHEBI:16526"/>
        <dbReference type="ChEBI" id="CHEBI:60052"/>
        <dbReference type="ChEBI" id="CHEBI:140497"/>
        <dbReference type="EC" id="4.1.1.111"/>
    </reaction>
</comment>
<dbReference type="HOGENOM" id="CLU_049427_1_0_2"/>
<reference evidence="8" key="1">
    <citation type="submission" date="2006-12" db="EMBL/GenBank/DDBJ databases">
        <title>Complete sequence of Pyrobaculum islandicum DSM 4184.</title>
        <authorList>
            <person name="Copeland A."/>
            <person name="Lucas S."/>
            <person name="Lapidus A."/>
            <person name="Barry K."/>
            <person name="Detter J.C."/>
            <person name="Glavina del Rio T."/>
            <person name="Dalin E."/>
            <person name="Tice H."/>
            <person name="Pitluck S."/>
            <person name="Meincke L."/>
            <person name="Brettin T."/>
            <person name="Bruce D."/>
            <person name="Han C."/>
            <person name="Tapia R."/>
            <person name="Gilna P."/>
            <person name="Schmutz J."/>
            <person name="Larimer F."/>
            <person name="Land M."/>
            <person name="Hauser L."/>
            <person name="Kyrpides N."/>
            <person name="Mikhailova N."/>
            <person name="Cozen A.E."/>
            <person name="Fitz-Gibbon S.T."/>
            <person name="House C.H."/>
            <person name="Saltikov C."/>
            <person name="Lowe T."/>
            <person name="Richardson P."/>
        </authorList>
    </citation>
    <scope>NUCLEOTIDE SEQUENCE [LARGE SCALE GENOMIC DNA]</scope>
    <source>
        <strain evidence="8">DSM 4184</strain>
    </source>
</reference>
<dbReference type="EC" id="4.1.1.111" evidence="4"/>
<comment type="pathway">
    <text evidence="2">Porphyrin-containing compound metabolism.</text>
</comment>
<dbReference type="KEGG" id="pis:Pisl_0044"/>
<evidence type="ECO:0000256" key="5">
    <source>
        <dbReference type="ARBA" id="ARBA00048470"/>
    </source>
</evidence>
<dbReference type="GO" id="GO:0016829">
    <property type="term" value="F:lyase activity"/>
    <property type="evidence" value="ECO:0007669"/>
    <property type="project" value="UniProtKB-KW"/>
</dbReference>
<feature type="domain" description="Siroheme decarboxylase AsnC-like ligand binding" evidence="6">
    <location>
        <begin position="239"/>
        <end position="317"/>
    </location>
</feature>
<keyword evidence="9" id="KW-1185">Reference proteome</keyword>
<feature type="domain" description="Siroheme decarboxylase NirL-like HTH" evidence="7">
    <location>
        <begin position="18"/>
        <end position="59"/>
    </location>
</feature>
<dbReference type="AlphaFoldDB" id="A1RQJ6"/>
<evidence type="ECO:0000259" key="7">
    <source>
        <dbReference type="Pfam" id="PF22451"/>
    </source>
</evidence>
<protein>
    <recommendedName>
        <fullName evidence="4">siroheme decarboxylase</fullName>
        <ecNumber evidence="4">4.1.1.111</ecNumber>
    </recommendedName>
</protein>
<evidence type="ECO:0000259" key="6">
    <source>
        <dbReference type="Pfam" id="PF17805"/>
    </source>
</evidence>
<evidence type="ECO:0000256" key="1">
    <source>
        <dbReference type="ARBA" id="ARBA00023239"/>
    </source>
</evidence>
<name>A1RQJ6_PYRIL</name>
<dbReference type="InterPro" id="IPR040523">
    <property type="entry name" value="AsnC_trans_reg2"/>
</dbReference>
<dbReference type="PANTHER" id="PTHR43413">
    <property type="entry name" value="TRANSCRIPTIONAL REGULATOR, ASNC FAMILY"/>
    <property type="match status" value="1"/>
</dbReference>
<comment type="similarity">
    <text evidence="3">Belongs to the Ahb/Nir family.</text>
</comment>
<feature type="domain" description="Siroheme decarboxylase NirL-like HTH" evidence="7">
    <location>
        <begin position="192"/>
        <end position="228"/>
    </location>
</feature>
<proteinExistence type="inferred from homology"/>
<evidence type="ECO:0000256" key="2">
    <source>
        <dbReference type="ARBA" id="ARBA00023444"/>
    </source>
</evidence>
<dbReference type="EMBL" id="CP000504">
    <property type="protein sequence ID" value="ABL87228.1"/>
    <property type="molecule type" value="Genomic_DNA"/>
</dbReference>
<organism evidence="8 9">
    <name type="scientific">Pyrobaculum islandicum (strain DSM 4184 / JCM 9189 / GEO3)</name>
    <dbReference type="NCBI Taxonomy" id="384616"/>
    <lineage>
        <taxon>Archaea</taxon>
        <taxon>Thermoproteota</taxon>
        <taxon>Thermoprotei</taxon>
        <taxon>Thermoproteales</taxon>
        <taxon>Thermoproteaceae</taxon>
        <taxon>Pyrobaculum</taxon>
    </lineage>
</organism>
<evidence type="ECO:0000313" key="8">
    <source>
        <dbReference type="EMBL" id="ABL87228.1"/>
    </source>
</evidence>
<evidence type="ECO:0000256" key="3">
    <source>
        <dbReference type="ARBA" id="ARBA00023457"/>
    </source>
</evidence>
<accession>A1RQJ6</accession>
<dbReference type="STRING" id="384616.Pisl_0044"/>
<sequence length="332" mass="37058">MFLCASGFSGMDSRLVDVLMEVQYDFPLVERPFAVVGERVGLGEGEVVEVLRGAVRAGVLKRIGAILNYRARGMEAALVGMAVPEDVIEVVAAEVNRDPYVSHNFQRDFKPYNLWFVTKARSREELEGKVAAVAGRFGLDYVILYSLRSYKVDVRFDLRRGVSWTKGEVMPESPPSVESLGVPQAFFSRVKSLPLVPEPFREVAEALGTSVGEALAKIRELIRLGVLRDLHGTLDGEAVGFRENAMVVVREPVCEAAARLNITTHVVLRNTVPGKWEYPCYFMVHGVSRQVLEDYIRDAVRKLGVSDYRVLYSVRGFLSGREMGRRVEQVAD</sequence>
<dbReference type="Pfam" id="PF22451">
    <property type="entry name" value="NirdL-like_HTH"/>
    <property type="match status" value="2"/>
</dbReference>
<gene>
    <name evidence="8" type="ordered locus">Pisl_0044</name>
</gene>
<dbReference type="PANTHER" id="PTHR43413:SF1">
    <property type="entry name" value="SIROHEME DECARBOXYLASE NIRL SUBUNIT"/>
    <property type="match status" value="1"/>
</dbReference>
<dbReference type="eggNOG" id="arCOG01628">
    <property type="taxonomic scope" value="Archaea"/>
</dbReference>
<dbReference type="Gene3D" id="3.30.70.3460">
    <property type="match status" value="2"/>
</dbReference>
<dbReference type="InterPro" id="IPR050684">
    <property type="entry name" value="HTH-Siroheme_Decarb"/>
</dbReference>
<dbReference type="InterPro" id="IPR053953">
    <property type="entry name" value="NirdL-like_HTH"/>
</dbReference>
<keyword evidence="1" id="KW-0456">Lyase</keyword>
<feature type="domain" description="Siroheme decarboxylase AsnC-like ligand binding" evidence="6">
    <location>
        <begin position="73"/>
        <end position="151"/>
    </location>
</feature>
<evidence type="ECO:0000256" key="4">
    <source>
        <dbReference type="ARBA" id="ARBA00023471"/>
    </source>
</evidence>
<evidence type="ECO:0000313" key="9">
    <source>
        <dbReference type="Proteomes" id="UP000002595"/>
    </source>
</evidence>
<dbReference type="Pfam" id="PF17805">
    <property type="entry name" value="AsnC_trans_reg2"/>
    <property type="match status" value="2"/>
</dbReference>